<accession>A0A2S9XDL8</accession>
<keyword evidence="1" id="KW-0732">Signal</keyword>
<keyword evidence="4" id="KW-1185">Reference proteome</keyword>
<protein>
    <recommendedName>
        <fullName evidence="5">FG-GAP repeat protein</fullName>
    </recommendedName>
</protein>
<evidence type="ECO:0000313" key="3">
    <source>
        <dbReference type="EMBL" id="PRP90956.1"/>
    </source>
</evidence>
<dbReference type="PROSITE" id="PS51257">
    <property type="entry name" value="PROKAR_LIPOPROTEIN"/>
    <property type="match status" value="1"/>
</dbReference>
<evidence type="ECO:0000256" key="1">
    <source>
        <dbReference type="ARBA" id="ARBA00022729"/>
    </source>
</evidence>
<organism evidence="3 4">
    <name type="scientific">Enhygromyxa salina</name>
    <dbReference type="NCBI Taxonomy" id="215803"/>
    <lineage>
        <taxon>Bacteria</taxon>
        <taxon>Pseudomonadati</taxon>
        <taxon>Myxococcota</taxon>
        <taxon>Polyangia</taxon>
        <taxon>Nannocystales</taxon>
        <taxon>Nannocystaceae</taxon>
        <taxon>Enhygromyxa</taxon>
    </lineage>
</organism>
<dbReference type="AlphaFoldDB" id="A0A2S9XDL8"/>
<dbReference type="Proteomes" id="UP000237968">
    <property type="component" value="Unassembled WGS sequence"/>
</dbReference>
<dbReference type="RefSeq" id="WP_181198311.1">
    <property type="nucleotide sequence ID" value="NZ_PVNK01000263.1"/>
</dbReference>
<dbReference type="InterPro" id="IPR013517">
    <property type="entry name" value="FG-GAP"/>
</dbReference>
<reference evidence="3 4" key="1">
    <citation type="submission" date="2018-03" db="EMBL/GenBank/DDBJ databases">
        <title>Draft Genome Sequences of the Obligatory Marine Myxobacteria Enhygromyxa salina SWB005.</title>
        <authorList>
            <person name="Poehlein A."/>
            <person name="Moghaddam J.A."/>
            <person name="Harms H."/>
            <person name="Alanjari M."/>
            <person name="Koenig G.M."/>
            <person name="Daniel R."/>
            <person name="Schaeberle T.F."/>
        </authorList>
    </citation>
    <scope>NUCLEOTIDE SEQUENCE [LARGE SCALE GENOMIC DNA]</scope>
    <source>
        <strain evidence="3 4">SWB005</strain>
    </source>
</reference>
<comment type="caution">
    <text evidence="3">The sequence shown here is derived from an EMBL/GenBank/DDBJ whole genome shotgun (WGS) entry which is preliminary data.</text>
</comment>
<gene>
    <name evidence="3" type="ORF">ENSA5_60310</name>
</gene>
<evidence type="ECO:0008006" key="5">
    <source>
        <dbReference type="Google" id="ProtNLM"/>
    </source>
</evidence>
<evidence type="ECO:0000256" key="2">
    <source>
        <dbReference type="SAM" id="MobiDB-lite"/>
    </source>
</evidence>
<dbReference type="SUPFAM" id="SSF69318">
    <property type="entry name" value="Integrin alpha N-terminal domain"/>
    <property type="match status" value="1"/>
</dbReference>
<feature type="region of interest" description="Disordered" evidence="2">
    <location>
        <begin position="24"/>
        <end position="101"/>
    </location>
</feature>
<dbReference type="InterPro" id="IPR028994">
    <property type="entry name" value="Integrin_alpha_N"/>
</dbReference>
<proteinExistence type="predicted"/>
<dbReference type="Pfam" id="PF13517">
    <property type="entry name" value="FG-GAP_3"/>
    <property type="match status" value="1"/>
</dbReference>
<sequence length="569" mass="60039">MRLGHVGKLAFGWVLVVGCGDDGSGSGEGEGTTSTLTLDGETSADKGDGDTGDGDTGDGDPGDGDGDPGEGEGDGDGDGDGDTGGTKFDTEPVETDVPATMGDLCKVDDDGGDAMGPCEETAPADSFAPVLQWSFTPDDQNHQTLTTPLVANLTDDNDDGEIDLCDVPDVVLLAFPTAPNPGNLYVLDGETGALHYKIEQPVNWRTTPALGDIDDDGIPEILVQSNQNTIYCFEEDGSLKWESASVAAAPHVGTGPAIALADVDADGDVEIIFENILLDHNGQVLWTTNTVNQWSPATVAADLDGDDMMEIIHPTAAYRFDGSLYYDSGQLGSGFTAVANMDDDDDPEIVVASNVGVSVLEHDGSVKFSGLQPVGGFNYARPPAVHDMNADDIADFAVGAGSRFAVYDQMGGVIWDVPVDDSSGSAGSTAFDFLGDNGAEAMYGDEDNIWAFEQGGVPVVQQARSSATVVEYPVVVDVDNDGSAEIIVGSSHPSVYSGDPNPYPTVQVFQDQENRWIQARRIWNQHTYHVTNVREDGTIPQYEPKHWLELNTFRTNAQIENGGICDPVG</sequence>
<dbReference type="EMBL" id="PVNK01000263">
    <property type="protein sequence ID" value="PRP90956.1"/>
    <property type="molecule type" value="Genomic_DNA"/>
</dbReference>
<feature type="compositionally biased region" description="Low complexity" evidence="2">
    <location>
        <begin position="31"/>
        <end position="41"/>
    </location>
</feature>
<feature type="compositionally biased region" description="Acidic residues" evidence="2">
    <location>
        <begin position="50"/>
        <end position="81"/>
    </location>
</feature>
<name>A0A2S9XDL8_9BACT</name>
<evidence type="ECO:0000313" key="4">
    <source>
        <dbReference type="Proteomes" id="UP000237968"/>
    </source>
</evidence>